<accession>A0ABP0RSW8</accession>
<keyword evidence="2" id="KW-1185">Reference proteome</keyword>
<organism evidence="1 2">
    <name type="scientific">Durusdinium trenchii</name>
    <dbReference type="NCBI Taxonomy" id="1381693"/>
    <lineage>
        <taxon>Eukaryota</taxon>
        <taxon>Sar</taxon>
        <taxon>Alveolata</taxon>
        <taxon>Dinophyceae</taxon>
        <taxon>Suessiales</taxon>
        <taxon>Symbiodiniaceae</taxon>
        <taxon>Durusdinium</taxon>
    </lineage>
</organism>
<evidence type="ECO:0000313" key="1">
    <source>
        <dbReference type="EMBL" id="CAK9103235.1"/>
    </source>
</evidence>
<reference evidence="1 2" key="1">
    <citation type="submission" date="2024-02" db="EMBL/GenBank/DDBJ databases">
        <authorList>
            <person name="Chen Y."/>
            <person name="Shah S."/>
            <person name="Dougan E. K."/>
            <person name="Thang M."/>
            <person name="Chan C."/>
        </authorList>
    </citation>
    <scope>NUCLEOTIDE SEQUENCE [LARGE SCALE GENOMIC DNA]</scope>
</reference>
<name>A0ABP0RSW8_9DINO</name>
<proteinExistence type="predicted"/>
<dbReference type="Proteomes" id="UP001642484">
    <property type="component" value="Unassembled WGS sequence"/>
</dbReference>
<evidence type="ECO:0000313" key="2">
    <source>
        <dbReference type="Proteomes" id="UP001642484"/>
    </source>
</evidence>
<protein>
    <submittedName>
        <fullName evidence="1">Uncharacterized protein</fullName>
    </submittedName>
</protein>
<sequence length="227" mass="25532">MRGLIVDLERNEEEVGLNEGQHIGIDTASSRKWQIRLGLAATAAGLACFFCLQIMDQHGSKVQEREFPVSFVEVEESINATDAKDFETFACRKVDAISGDYLSVNYYMSLCGTFHCSGCRKNSAIEMLEFHVWATTGFFGLPPGPAKVHEVCLVMGYKHAAFSIQRNFSAPITDYAYGGIYEKNKESPVQLASSLTFRSDINEEKSYHGVYHPHQRQFLEVDVRKKL</sequence>
<gene>
    <name evidence="1" type="ORF">CCMP2556_LOCUS48489</name>
</gene>
<comment type="caution">
    <text evidence="1">The sequence shown here is derived from an EMBL/GenBank/DDBJ whole genome shotgun (WGS) entry which is preliminary data.</text>
</comment>
<dbReference type="EMBL" id="CAXAMN010026472">
    <property type="protein sequence ID" value="CAK9103235.1"/>
    <property type="molecule type" value="Genomic_DNA"/>
</dbReference>